<evidence type="ECO:0000256" key="1">
    <source>
        <dbReference type="SAM" id="Phobius"/>
    </source>
</evidence>
<dbReference type="eggNOG" id="COG4392">
    <property type="taxonomic scope" value="Bacteria"/>
</dbReference>
<reference evidence="2 3" key="2">
    <citation type="submission" date="2007-09" db="EMBL/GenBank/DDBJ databases">
        <authorList>
            <person name="Fulton L."/>
            <person name="Clifton S."/>
            <person name="Fulton B."/>
            <person name="Xu J."/>
            <person name="Minx P."/>
            <person name="Pepin K.H."/>
            <person name="Johnson M."/>
            <person name="Thiruvilangam P."/>
            <person name="Bhonagiri V."/>
            <person name="Nash W.E."/>
            <person name="Mardis E.R."/>
            <person name="Wilson R.K."/>
        </authorList>
    </citation>
    <scope>NUCLEOTIDE SEQUENCE [LARGE SCALE GENOMIC DNA]</scope>
    <source>
        <strain evidence="2 3">DSM 3991</strain>
    </source>
</reference>
<comment type="caution">
    <text evidence="2">The sequence shown here is derived from an EMBL/GenBank/DDBJ whole genome shotgun (WGS) entry which is preliminary data.</text>
</comment>
<dbReference type="HOGENOM" id="CLU_157896_2_1_9"/>
<dbReference type="AlphaFoldDB" id="A8R925"/>
<keyword evidence="1" id="KW-0472">Membrane</keyword>
<feature type="transmembrane region" description="Helical" evidence="1">
    <location>
        <begin position="6"/>
        <end position="28"/>
    </location>
</feature>
<accession>A8R925</accession>
<dbReference type="EMBL" id="ABAW02000017">
    <property type="protein sequence ID" value="EDP11905.1"/>
    <property type="molecule type" value="Genomic_DNA"/>
</dbReference>
<dbReference type="STRING" id="428127.EUBDOL_00462"/>
<keyword evidence="1" id="KW-0812">Transmembrane</keyword>
<keyword evidence="1" id="KW-1133">Transmembrane helix</keyword>
<gene>
    <name evidence="2" type="ORF">EUBDOL_00462</name>
</gene>
<evidence type="ECO:0000313" key="2">
    <source>
        <dbReference type="EMBL" id="EDP11905.1"/>
    </source>
</evidence>
<feature type="transmembrane region" description="Helical" evidence="1">
    <location>
        <begin position="40"/>
        <end position="61"/>
    </location>
</feature>
<dbReference type="Pfam" id="PF05437">
    <property type="entry name" value="AzlD"/>
    <property type="match status" value="1"/>
</dbReference>
<organism evidence="2 3">
    <name type="scientific">Amedibacillus dolichus DSM 3991</name>
    <dbReference type="NCBI Taxonomy" id="428127"/>
    <lineage>
        <taxon>Bacteria</taxon>
        <taxon>Bacillati</taxon>
        <taxon>Bacillota</taxon>
        <taxon>Erysipelotrichia</taxon>
        <taxon>Erysipelotrichales</taxon>
        <taxon>Erysipelotrichaceae</taxon>
        <taxon>Amedibacillus</taxon>
    </lineage>
</organism>
<sequence length="106" mass="11851">MDMFKYLPYILVMALVTYLIRMLPLVFCQQEIKSVFVKSFLFYVPYAVLGAMTFPAIFTAVGTEPKQVAAATLGCLTAIYLAYRKKSLLTVAIAACVMVYLANLFL</sequence>
<name>A8R925_9FIRM</name>
<protein>
    <submittedName>
        <fullName evidence="2">Branched-chain amino acid transport protein (AzlD)</fullName>
    </submittedName>
</protein>
<dbReference type="InterPro" id="IPR008407">
    <property type="entry name" value="Brnchd-chn_aa_trnsp_AzlD"/>
</dbReference>
<proteinExistence type="predicted"/>
<feature type="transmembrane region" description="Helical" evidence="1">
    <location>
        <begin position="88"/>
        <end position="105"/>
    </location>
</feature>
<evidence type="ECO:0000313" key="3">
    <source>
        <dbReference type="Proteomes" id="UP000004090"/>
    </source>
</evidence>
<dbReference type="Proteomes" id="UP000004090">
    <property type="component" value="Unassembled WGS sequence"/>
</dbReference>
<reference evidence="2 3" key="1">
    <citation type="submission" date="2007-09" db="EMBL/GenBank/DDBJ databases">
        <title>Draft genome sequence of Eubacterium dolichum (DSM 3991).</title>
        <authorList>
            <person name="Sudarsanam P."/>
            <person name="Ley R."/>
            <person name="Guruge J."/>
            <person name="Turnbaugh P.J."/>
            <person name="Mahowald M."/>
            <person name="Liep D."/>
            <person name="Gordon J."/>
        </authorList>
    </citation>
    <scope>NUCLEOTIDE SEQUENCE [LARGE SCALE GENOMIC DNA]</scope>
    <source>
        <strain evidence="2 3">DSM 3991</strain>
    </source>
</reference>